<evidence type="ECO:0000313" key="1">
    <source>
        <dbReference type="EnsemblPlants" id="AET4Gv20830000.5"/>
    </source>
</evidence>
<evidence type="ECO:0000313" key="2">
    <source>
        <dbReference type="Proteomes" id="UP000015105"/>
    </source>
</evidence>
<reference evidence="1" key="5">
    <citation type="journal article" date="2021" name="G3 (Bethesda)">
        <title>Aegilops tauschii genome assembly Aet v5.0 features greater sequence contiguity and improved annotation.</title>
        <authorList>
            <person name="Wang L."/>
            <person name="Zhu T."/>
            <person name="Rodriguez J.C."/>
            <person name="Deal K.R."/>
            <person name="Dubcovsky J."/>
            <person name="McGuire P.E."/>
            <person name="Lux T."/>
            <person name="Spannagl M."/>
            <person name="Mayer K.F.X."/>
            <person name="Baldrich P."/>
            <person name="Meyers B.C."/>
            <person name="Huo N."/>
            <person name="Gu Y.Q."/>
            <person name="Zhou H."/>
            <person name="Devos K.M."/>
            <person name="Bennetzen J.L."/>
            <person name="Unver T."/>
            <person name="Budak H."/>
            <person name="Gulick P.J."/>
            <person name="Galiba G."/>
            <person name="Kalapos B."/>
            <person name="Nelson D.R."/>
            <person name="Li P."/>
            <person name="You F.M."/>
            <person name="Luo M.C."/>
            <person name="Dvorak J."/>
        </authorList>
    </citation>
    <scope>NUCLEOTIDE SEQUENCE [LARGE SCALE GENOMIC DNA]</scope>
    <source>
        <strain evidence="1">cv. AL8/78</strain>
    </source>
</reference>
<sequence length="82" mass="9112">MWNGKPAVACCVRNRSPTRPHCAKPFKHSSDLTECTSTNPDRANLGYLEVEGTVVQQIRSGSELQLIIYPYQYVNLVPFGSA</sequence>
<proteinExistence type="predicted"/>
<dbReference type="Proteomes" id="UP000015105">
    <property type="component" value="Chromosome 4D"/>
</dbReference>
<dbReference type="AlphaFoldDB" id="A0A453J8B9"/>
<reference evidence="2" key="2">
    <citation type="journal article" date="2017" name="Nat. Plants">
        <title>The Aegilops tauschii genome reveals multiple impacts of transposons.</title>
        <authorList>
            <person name="Zhao G."/>
            <person name="Zou C."/>
            <person name="Li K."/>
            <person name="Wang K."/>
            <person name="Li T."/>
            <person name="Gao L."/>
            <person name="Zhang X."/>
            <person name="Wang H."/>
            <person name="Yang Z."/>
            <person name="Liu X."/>
            <person name="Jiang W."/>
            <person name="Mao L."/>
            <person name="Kong X."/>
            <person name="Jiao Y."/>
            <person name="Jia J."/>
        </authorList>
    </citation>
    <scope>NUCLEOTIDE SEQUENCE [LARGE SCALE GENOMIC DNA]</scope>
    <source>
        <strain evidence="2">cv. AL8/78</strain>
    </source>
</reference>
<name>A0A453J8B9_AEGTS</name>
<organism evidence="1 2">
    <name type="scientific">Aegilops tauschii subsp. strangulata</name>
    <name type="common">Goatgrass</name>
    <dbReference type="NCBI Taxonomy" id="200361"/>
    <lineage>
        <taxon>Eukaryota</taxon>
        <taxon>Viridiplantae</taxon>
        <taxon>Streptophyta</taxon>
        <taxon>Embryophyta</taxon>
        <taxon>Tracheophyta</taxon>
        <taxon>Spermatophyta</taxon>
        <taxon>Magnoliopsida</taxon>
        <taxon>Liliopsida</taxon>
        <taxon>Poales</taxon>
        <taxon>Poaceae</taxon>
        <taxon>BOP clade</taxon>
        <taxon>Pooideae</taxon>
        <taxon>Triticodae</taxon>
        <taxon>Triticeae</taxon>
        <taxon>Triticinae</taxon>
        <taxon>Aegilops</taxon>
    </lineage>
</organism>
<reference evidence="1" key="4">
    <citation type="submission" date="2019-03" db="UniProtKB">
        <authorList>
            <consortium name="EnsemblPlants"/>
        </authorList>
    </citation>
    <scope>IDENTIFICATION</scope>
</reference>
<accession>A0A453J8B9</accession>
<protein>
    <submittedName>
        <fullName evidence="1">Uncharacterized protein</fullName>
    </submittedName>
</protein>
<reference evidence="2" key="1">
    <citation type="journal article" date="2014" name="Science">
        <title>Ancient hybridizations among the ancestral genomes of bread wheat.</title>
        <authorList>
            <consortium name="International Wheat Genome Sequencing Consortium,"/>
            <person name="Marcussen T."/>
            <person name="Sandve S.R."/>
            <person name="Heier L."/>
            <person name="Spannagl M."/>
            <person name="Pfeifer M."/>
            <person name="Jakobsen K.S."/>
            <person name="Wulff B.B."/>
            <person name="Steuernagel B."/>
            <person name="Mayer K.F."/>
            <person name="Olsen O.A."/>
        </authorList>
    </citation>
    <scope>NUCLEOTIDE SEQUENCE [LARGE SCALE GENOMIC DNA]</scope>
    <source>
        <strain evidence="2">cv. AL8/78</strain>
    </source>
</reference>
<dbReference type="EnsemblPlants" id="AET4Gv20830000.5">
    <property type="protein sequence ID" value="AET4Gv20830000.5"/>
    <property type="gene ID" value="AET4Gv20830000"/>
</dbReference>
<reference evidence="1" key="3">
    <citation type="journal article" date="2017" name="Nature">
        <title>Genome sequence of the progenitor of the wheat D genome Aegilops tauschii.</title>
        <authorList>
            <person name="Luo M.C."/>
            <person name="Gu Y.Q."/>
            <person name="Puiu D."/>
            <person name="Wang H."/>
            <person name="Twardziok S.O."/>
            <person name="Deal K.R."/>
            <person name="Huo N."/>
            <person name="Zhu T."/>
            <person name="Wang L."/>
            <person name="Wang Y."/>
            <person name="McGuire P.E."/>
            <person name="Liu S."/>
            <person name="Long H."/>
            <person name="Ramasamy R.K."/>
            <person name="Rodriguez J.C."/>
            <person name="Van S.L."/>
            <person name="Yuan L."/>
            <person name="Wang Z."/>
            <person name="Xia Z."/>
            <person name="Xiao L."/>
            <person name="Anderson O.D."/>
            <person name="Ouyang S."/>
            <person name="Liang Y."/>
            <person name="Zimin A.V."/>
            <person name="Pertea G."/>
            <person name="Qi P."/>
            <person name="Bennetzen J.L."/>
            <person name="Dai X."/>
            <person name="Dawson M.W."/>
            <person name="Muller H.G."/>
            <person name="Kugler K."/>
            <person name="Rivarola-Duarte L."/>
            <person name="Spannagl M."/>
            <person name="Mayer K.F.X."/>
            <person name="Lu F.H."/>
            <person name="Bevan M.W."/>
            <person name="Leroy P."/>
            <person name="Li P."/>
            <person name="You F.M."/>
            <person name="Sun Q."/>
            <person name="Liu Z."/>
            <person name="Lyons E."/>
            <person name="Wicker T."/>
            <person name="Salzberg S.L."/>
            <person name="Devos K.M."/>
            <person name="Dvorak J."/>
        </authorList>
    </citation>
    <scope>NUCLEOTIDE SEQUENCE [LARGE SCALE GENOMIC DNA]</scope>
    <source>
        <strain evidence="1">cv. AL8/78</strain>
    </source>
</reference>
<dbReference type="Gramene" id="AET4Gv20830000.5">
    <property type="protein sequence ID" value="AET4Gv20830000.5"/>
    <property type="gene ID" value="AET4Gv20830000"/>
</dbReference>
<keyword evidence="2" id="KW-1185">Reference proteome</keyword>